<evidence type="ECO:0000313" key="1">
    <source>
        <dbReference type="EMBL" id="RQH06609.1"/>
    </source>
</evidence>
<evidence type="ECO:0000313" key="2">
    <source>
        <dbReference type="Proteomes" id="UP000272778"/>
    </source>
</evidence>
<protein>
    <submittedName>
        <fullName evidence="1">Uncharacterized protein</fullName>
    </submittedName>
</protein>
<dbReference type="EMBL" id="RQIS01000007">
    <property type="protein sequence ID" value="RQH06609.1"/>
    <property type="molecule type" value="Genomic_DNA"/>
</dbReference>
<proteinExistence type="predicted"/>
<dbReference type="OrthoDB" id="9175324at2"/>
<sequence>MSNSNAINWPQATDSELTRIYRMLGAQEDKLNQTLKRIKATKGDIETEMLARMQRRNSDGFRTADATVTRSKNVMVSCASEGWPKFYGWLLSEADRLKTASADPTQVFAYLHKRVTKETVQAYMAANNGRVPPSITVLSEYAVSVRRRAAEAAKAAA</sequence>
<reference evidence="1 2" key="1">
    <citation type="submission" date="2018-11" db="EMBL/GenBank/DDBJ databases">
        <title>Paraburkholderia sp. DHOA04, isolated from soil.</title>
        <authorList>
            <person name="Gao Z.-H."/>
            <person name="Qiu L.-H."/>
            <person name="Fu J.-C."/>
        </authorList>
    </citation>
    <scope>NUCLEOTIDE SEQUENCE [LARGE SCALE GENOMIC DNA]</scope>
    <source>
        <strain evidence="1 2">DHOA04</strain>
    </source>
</reference>
<comment type="caution">
    <text evidence="1">The sequence shown here is derived from an EMBL/GenBank/DDBJ whole genome shotgun (WGS) entry which is preliminary data.</text>
</comment>
<dbReference type="RefSeq" id="WP_124151286.1">
    <property type="nucleotide sequence ID" value="NZ_RQIS01000007.1"/>
</dbReference>
<keyword evidence="2" id="KW-1185">Reference proteome</keyword>
<gene>
    <name evidence="1" type="ORF">D1Y85_12110</name>
</gene>
<name>A0A3N6MSF5_9BURK</name>
<organism evidence="1 2">
    <name type="scientific">Paraburkholderia dinghuensis</name>
    <dbReference type="NCBI Taxonomy" id="2305225"/>
    <lineage>
        <taxon>Bacteria</taxon>
        <taxon>Pseudomonadati</taxon>
        <taxon>Pseudomonadota</taxon>
        <taxon>Betaproteobacteria</taxon>
        <taxon>Burkholderiales</taxon>
        <taxon>Burkholderiaceae</taxon>
        <taxon>Paraburkholderia</taxon>
    </lineage>
</organism>
<dbReference type="AlphaFoldDB" id="A0A3N6MSF5"/>
<dbReference type="Proteomes" id="UP000272778">
    <property type="component" value="Unassembled WGS sequence"/>
</dbReference>
<accession>A0A3N6MSF5</accession>